<dbReference type="Proteomes" id="UP000220922">
    <property type="component" value="Unassembled WGS sequence"/>
</dbReference>
<comment type="caution">
    <text evidence="1">The sequence shown here is derived from an EMBL/GenBank/DDBJ whole genome shotgun (WGS) entry which is preliminary data.</text>
</comment>
<gene>
    <name evidence="1" type="ORF">A9Q02_18980</name>
</gene>
<dbReference type="AlphaFoldDB" id="A0A2H3KJG2"/>
<dbReference type="OrthoDB" id="165506at2"/>
<dbReference type="EMBL" id="LYXE01000156">
    <property type="protein sequence ID" value="PDV97308.1"/>
    <property type="molecule type" value="Genomic_DNA"/>
</dbReference>
<organism evidence="1 2">
    <name type="scientific">Candidatus Chloroploca asiatica</name>
    <dbReference type="NCBI Taxonomy" id="1506545"/>
    <lineage>
        <taxon>Bacteria</taxon>
        <taxon>Bacillati</taxon>
        <taxon>Chloroflexota</taxon>
        <taxon>Chloroflexia</taxon>
        <taxon>Chloroflexales</taxon>
        <taxon>Chloroflexineae</taxon>
        <taxon>Oscillochloridaceae</taxon>
        <taxon>Candidatus Chloroploca</taxon>
    </lineage>
</organism>
<keyword evidence="2" id="KW-1185">Reference proteome</keyword>
<reference evidence="1 2" key="1">
    <citation type="submission" date="2016-05" db="EMBL/GenBank/DDBJ databases">
        <authorList>
            <person name="Lavstsen T."/>
            <person name="Jespersen J.S."/>
        </authorList>
    </citation>
    <scope>NUCLEOTIDE SEQUENCE [LARGE SCALE GENOMIC DNA]</scope>
    <source>
        <strain evidence="1 2">B7-9</strain>
    </source>
</reference>
<accession>A0A2H3KJG2</accession>
<name>A0A2H3KJG2_9CHLR</name>
<protein>
    <submittedName>
        <fullName evidence="1">Uncharacterized protein</fullName>
    </submittedName>
</protein>
<sequence length="70" mass="8296">MQLTIGMKVRAWDDDRACWWDGEVEFINADEQMVEVTIYNGDHPRHPWQAETISVPLDPEFIRPLRVSQR</sequence>
<proteinExistence type="predicted"/>
<evidence type="ECO:0000313" key="1">
    <source>
        <dbReference type="EMBL" id="PDV97308.1"/>
    </source>
</evidence>
<evidence type="ECO:0000313" key="2">
    <source>
        <dbReference type="Proteomes" id="UP000220922"/>
    </source>
</evidence>
<dbReference type="RefSeq" id="WP_097654582.1">
    <property type="nucleotide sequence ID" value="NZ_LYXE01000156.1"/>
</dbReference>